<sequence length="282" mass="32968">MNLINERNAQLFARINALQKTNSQVKFSDKIEINLDDFSSEILNLALDLKPWRKGPFQINDLFIDSEWQSFIKFNLLKPYLNLKDKIVADVGCNNGYYMFRMLDFKPKSITGFDPSVLCFLQFSFINHFVKSNINYELLGVQDLPSYKTKFDTIFCLGVIYHRSDPIKMLKELKTSLNLGGEVFLDTMFIERDDEFVLSPKNRYSKIPNIYFVPSIKALQNWCERAKFNNFEILAIKDTDLNEQRKTMWIDGQSLNNFLDPNDPSLTIEGYPSPKRVYVRLT</sequence>
<dbReference type="GO" id="GO:0002098">
    <property type="term" value="P:tRNA wobble uridine modification"/>
    <property type="evidence" value="ECO:0007669"/>
    <property type="project" value="InterPro"/>
</dbReference>
<keyword evidence="1 3" id="KW-0808">Transferase</keyword>
<dbReference type="InterPro" id="IPR029063">
    <property type="entry name" value="SAM-dependent_MTases_sf"/>
</dbReference>
<dbReference type="NCBIfam" id="TIGR00452">
    <property type="entry name" value="tRNA 5-methoxyuridine(34)/uridine 5-oxyacetic acid(34) synthase CmoB"/>
    <property type="match status" value="1"/>
</dbReference>
<evidence type="ECO:0000256" key="1">
    <source>
        <dbReference type="ARBA" id="ARBA00022679"/>
    </source>
</evidence>
<evidence type="ECO:0000313" key="4">
    <source>
        <dbReference type="Proteomes" id="UP000321812"/>
    </source>
</evidence>
<keyword evidence="2" id="KW-0819">tRNA processing</keyword>
<gene>
    <name evidence="3" type="primary">cmoB</name>
    <name evidence="3" type="ORF">YZ82_06435</name>
</gene>
<dbReference type="InterPro" id="IPR027555">
    <property type="entry name" value="Mo5U34_MeTrfas-like"/>
</dbReference>
<dbReference type="NCBIfam" id="NF011650">
    <property type="entry name" value="PRK15068.1"/>
    <property type="match status" value="1"/>
</dbReference>
<evidence type="ECO:0000313" key="3">
    <source>
        <dbReference type="EMBL" id="TWO19723.1"/>
    </source>
</evidence>
<reference evidence="3 4" key="1">
    <citation type="submission" date="2019-07" db="EMBL/GenBank/DDBJ databases">
        <title>Rapid identification of Enteric Bacteria from Whole Genome Sequences (WGS) using Average Nucleotide Identity (ANI).</title>
        <authorList>
            <person name="Lane C."/>
        </authorList>
    </citation>
    <scope>NUCLEOTIDE SEQUENCE [LARGE SCALE GENOMIC DNA]</scope>
    <source>
        <strain evidence="3 4">D2411</strain>
    </source>
</reference>
<proteinExistence type="inferred from homology"/>
<dbReference type="Gene3D" id="3.40.50.150">
    <property type="entry name" value="Vaccinia Virus protein VP39"/>
    <property type="match status" value="1"/>
</dbReference>
<comment type="caution">
    <text evidence="3">The sequence shown here is derived from an EMBL/GenBank/DDBJ whole genome shotgun (WGS) entry which is preliminary data.</text>
</comment>
<dbReference type="Proteomes" id="UP000321812">
    <property type="component" value="Unassembled WGS sequence"/>
</dbReference>
<protein>
    <submittedName>
        <fullName evidence="3">tRNA 5-methoxyuridine(34)/uridine 5-oxyacetic acid(34) synthase CmoB</fullName>
        <ecNumber evidence="3">2.5.1.-</ecNumber>
    </submittedName>
</protein>
<dbReference type="GO" id="GO:0016765">
    <property type="term" value="F:transferase activity, transferring alkyl or aryl (other than methyl) groups"/>
    <property type="evidence" value="ECO:0007669"/>
    <property type="project" value="InterPro"/>
</dbReference>
<dbReference type="AlphaFoldDB" id="A0A562XDP6"/>
<accession>A0A562XDP6</accession>
<dbReference type="CDD" id="cd02440">
    <property type="entry name" value="AdoMet_MTases"/>
    <property type="match status" value="1"/>
</dbReference>
<dbReference type="RefSeq" id="WP_147497386.1">
    <property type="nucleotide sequence ID" value="NZ_VOAP01000016.1"/>
</dbReference>
<organism evidence="3 4">
    <name type="scientific">Campylobacter hyointestinalis</name>
    <dbReference type="NCBI Taxonomy" id="198"/>
    <lineage>
        <taxon>Bacteria</taxon>
        <taxon>Pseudomonadati</taxon>
        <taxon>Campylobacterota</taxon>
        <taxon>Epsilonproteobacteria</taxon>
        <taxon>Campylobacterales</taxon>
        <taxon>Campylobacteraceae</taxon>
        <taxon>Campylobacter</taxon>
    </lineage>
</organism>
<dbReference type="EC" id="2.5.1.-" evidence="3"/>
<name>A0A562XDP6_CAMHY</name>
<dbReference type="SUPFAM" id="SSF53335">
    <property type="entry name" value="S-adenosyl-L-methionine-dependent methyltransferases"/>
    <property type="match status" value="1"/>
</dbReference>
<dbReference type="EMBL" id="VOAP01000016">
    <property type="protein sequence ID" value="TWO19723.1"/>
    <property type="molecule type" value="Genomic_DNA"/>
</dbReference>
<dbReference type="Pfam" id="PF08003">
    <property type="entry name" value="Methyltransf_9"/>
    <property type="match status" value="1"/>
</dbReference>
<evidence type="ECO:0000256" key="2">
    <source>
        <dbReference type="ARBA" id="ARBA00022694"/>
    </source>
</evidence>
<dbReference type="HAMAP" id="MF_01590">
    <property type="entry name" value="tRNA_carboxymethyltr_CmoB"/>
    <property type="match status" value="1"/>
</dbReference>
<dbReference type="InterPro" id="IPR010017">
    <property type="entry name" value="CmoB"/>
</dbReference>